<sequence length="306" mass="33148">MATERLTVVRIPGNGAEDVLIGPKGHVWTATEDGSVFRLTPDGHLVERVATTGGRPLGLELLGDGRILVCDGDRGLLAVDPGSGSVEVLTSHVDGQPLRFCNNAAVHTDGRIFFTDTSSVYSVHQWKNDLVEATRSGRLLVRHTDGSVDTVLSGLEFANGVALSADESYVAVAETGARTVVRQWLTGRHAGSHDYLAEDLPGYPDNMSRGSDGLIWVAIASPRDPVVERLKAGPMPLRRGASKLPLWAQPKPKRTARVMAFDDDGEVVHDRTFDATHFHMATGVREHHGRVWLGSLQEPAIAWFDV</sequence>
<evidence type="ECO:0000259" key="4">
    <source>
        <dbReference type="Pfam" id="PF03088"/>
    </source>
</evidence>
<keyword evidence="3" id="KW-0325">Glycoprotein</keyword>
<evidence type="ECO:0000256" key="2">
    <source>
        <dbReference type="ARBA" id="ARBA00022553"/>
    </source>
</evidence>
<dbReference type="InterPro" id="IPR011042">
    <property type="entry name" value="6-blade_b-propeller_TolB-like"/>
</dbReference>
<dbReference type="EMBL" id="JADIXZ010000004">
    <property type="protein sequence ID" value="MBK6301520.1"/>
    <property type="molecule type" value="Genomic_DNA"/>
</dbReference>
<organism evidence="5 6">
    <name type="scientific">Candidatus Phosphoribacter hodrii</name>
    <dbReference type="NCBI Taxonomy" id="2953743"/>
    <lineage>
        <taxon>Bacteria</taxon>
        <taxon>Bacillati</taxon>
        <taxon>Actinomycetota</taxon>
        <taxon>Actinomycetes</taxon>
        <taxon>Micrococcales</taxon>
        <taxon>Dermatophilaceae</taxon>
        <taxon>Candidatus Phosphoribacter</taxon>
    </lineage>
</organism>
<comment type="caution">
    <text evidence="5">The sequence shown here is derived from an EMBL/GenBank/DDBJ whole genome shotgun (WGS) entry which is preliminary data.</text>
</comment>
<feature type="domain" description="Strictosidine synthase conserved region" evidence="4">
    <location>
        <begin position="107"/>
        <end position="187"/>
    </location>
</feature>
<evidence type="ECO:0000313" key="5">
    <source>
        <dbReference type="EMBL" id="MBK6301520.1"/>
    </source>
</evidence>
<dbReference type="GO" id="GO:0012505">
    <property type="term" value="C:endomembrane system"/>
    <property type="evidence" value="ECO:0007669"/>
    <property type="project" value="TreeGrafter"/>
</dbReference>
<dbReference type="AlphaFoldDB" id="A0A935CEK3"/>
<evidence type="ECO:0000313" key="6">
    <source>
        <dbReference type="Proteomes" id="UP000718281"/>
    </source>
</evidence>
<dbReference type="Gene3D" id="2.120.10.30">
    <property type="entry name" value="TolB, C-terminal domain"/>
    <property type="match status" value="1"/>
</dbReference>
<dbReference type="PANTHER" id="PTHR10426">
    <property type="entry name" value="STRICTOSIDINE SYNTHASE-RELATED"/>
    <property type="match status" value="1"/>
</dbReference>
<protein>
    <submittedName>
        <fullName evidence="5">SMP-30/gluconolactonase/LRE family protein</fullName>
    </submittedName>
</protein>
<dbReference type="Pfam" id="PF03088">
    <property type="entry name" value="Str_synth"/>
    <property type="match status" value="1"/>
</dbReference>
<keyword evidence="2" id="KW-0597">Phosphoprotein</keyword>
<reference evidence="5 6" key="1">
    <citation type="submission" date="2020-10" db="EMBL/GenBank/DDBJ databases">
        <title>Connecting structure to function with the recovery of over 1000 high-quality activated sludge metagenome-assembled genomes encoding full-length rRNA genes using long-read sequencing.</title>
        <authorList>
            <person name="Singleton C.M."/>
            <person name="Petriglieri F."/>
            <person name="Kristensen J.M."/>
            <person name="Kirkegaard R.H."/>
            <person name="Michaelsen T.Y."/>
            <person name="Andersen M.H."/>
            <person name="Karst S.M."/>
            <person name="Dueholm M.S."/>
            <person name="Nielsen P.H."/>
            <person name="Albertsen M."/>
        </authorList>
    </citation>
    <scope>NUCLEOTIDE SEQUENCE [LARGE SCALE GENOMIC DNA]</scope>
    <source>
        <strain evidence="5">AalE_18-Q3-R2-46_BAT3C.188</strain>
    </source>
</reference>
<dbReference type="Proteomes" id="UP000718281">
    <property type="component" value="Unassembled WGS sequence"/>
</dbReference>
<dbReference type="GO" id="GO:0016787">
    <property type="term" value="F:hydrolase activity"/>
    <property type="evidence" value="ECO:0007669"/>
    <property type="project" value="TreeGrafter"/>
</dbReference>
<evidence type="ECO:0000256" key="3">
    <source>
        <dbReference type="ARBA" id="ARBA00023180"/>
    </source>
</evidence>
<dbReference type="PANTHER" id="PTHR10426:SF88">
    <property type="entry name" value="ADIPOCYTE PLASMA MEMBRANE-ASSOCIATED PROTEIN HEMOMUCIN-RELATED"/>
    <property type="match status" value="1"/>
</dbReference>
<evidence type="ECO:0000256" key="1">
    <source>
        <dbReference type="ARBA" id="ARBA00009191"/>
    </source>
</evidence>
<comment type="similarity">
    <text evidence="1">Belongs to the strictosidine synthase family.</text>
</comment>
<proteinExistence type="inferred from homology"/>
<accession>A0A935CEK3</accession>
<gene>
    <name evidence="5" type="ORF">IPF40_10910</name>
</gene>
<name>A0A935CEK3_9MICO</name>
<dbReference type="SUPFAM" id="SSF63829">
    <property type="entry name" value="Calcium-dependent phosphotriesterase"/>
    <property type="match status" value="1"/>
</dbReference>
<dbReference type="InterPro" id="IPR018119">
    <property type="entry name" value="Strictosidine_synth_cons-reg"/>
</dbReference>